<dbReference type="SUPFAM" id="SSF57903">
    <property type="entry name" value="FYVE/PHD zinc finger"/>
    <property type="match status" value="1"/>
</dbReference>
<dbReference type="PANTHER" id="PTHR47672:SF1">
    <property type="entry name" value="E3 UBIQUITIN-PROTEIN LIGASE SNT2"/>
    <property type="match status" value="1"/>
</dbReference>
<dbReference type="InterPro" id="IPR013083">
    <property type="entry name" value="Znf_RING/FYVE/PHD"/>
</dbReference>
<dbReference type="Gene3D" id="3.30.40.10">
    <property type="entry name" value="Zinc/RING finger domain, C3HC4 (zinc finger)"/>
    <property type="match status" value="1"/>
</dbReference>
<dbReference type="InterPro" id="IPR011011">
    <property type="entry name" value="Znf_FYVE_PHD"/>
</dbReference>
<dbReference type="GO" id="GO:0004842">
    <property type="term" value="F:ubiquitin-protein transferase activity"/>
    <property type="evidence" value="ECO:0007669"/>
    <property type="project" value="TreeGrafter"/>
</dbReference>
<gene>
    <name evidence="5" type="ORF">cand_018950</name>
</gene>
<keyword evidence="3" id="KW-0862">Zinc</keyword>
<dbReference type="Pfam" id="PF13832">
    <property type="entry name" value="zf-HC5HC2H_2"/>
    <property type="match status" value="1"/>
</dbReference>
<evidence type="ECO:0000256" key="1">
    <source>
        <dbReference type="ARBA" id="ARBA00022723"/>
    </source>
</evidence>
<evidence type="ECO:0000313" key="5">
    <source>
        <dbReference type="EMBL" id="OII71056.1"/>
    </source>
</evidence>
<evidence type="ECO:0000256" key="3">
    <source>
        <dbReference type="ARBA" id="ARBA00022833"/>
    </source>
</evidence>
<dbReference type="InterPro" id="IPR001965">
    <property type="entry name" value="Znf_PHD"/>
</dbReference>
<keyword evidence="6" id="KW-1185">Reference proteome</keyword>
<dbReference type="EMBL" id="LRBS01000125">
    <property type="protein sequence ID" value="OII71056.1"/>
    <property type="molecule type" value="Genomic_DNA"/>
</dbReference>
<name>A0A1J4MA05_9CRYT</name>
<reference evidence="5 6" key="1">
    <citation type="submission" date="2016-10" db="EMBL/GenBank/DDBJ databases">
        <title>Reductive evolution of mitochondrial metabolism and differential evolution of invasion-related proteins in Cryptosporidium.</title>
        <authorList>
            <person name="Liu S."/>
            <person name="Roellig D.M."/>
            <person name="Guo Y."/>
            <person name="Li N."/>
            <person name="Frace M.A."/>
            <person name="Tang K."/>
            <person name="Zhang L."/>
            <person name="Feng Y."/>
            <person name="Xiao L."/>
        </authorList>
    </citation>
    <scope>NUCLEOTIDE SEQUENCE [LARGE SCALE GENOMIC DNA]</scope>
    <source>
        <strain evidence="5">30847</strain>
    </source>
</reference>
<protein>
    <recommendedName>
        <fullName evidence="4">Zinc finger PHD-type domain-containing protein</fullName>
    </recommendedName>
</protein>
<dbReference type="SMART" id="SM00249">
    <property type="entry name" value="PHD"/>
    <property type="match status" value="2"/>
</dbReference>
<dbReference type="VEuPathDB" id="CryptoDB:cand_018950"/>
<accession>A0A1J4MA05</accession>
<proteinExistence type="predicted"/>
<dbReference type="InterPro" id="IPR029617">
    <property type="entry name" value="Snt2"/>
</dbReference>
<feature type="domain" description="Zinc finger PHD-type" evidence="4">
    <location>
        <begin position="154"/>
        <end position="194"/>
    </location>
</feature>
<keyword evidence="2" id="KW-0863">Zinc-finger</keyword>
<evidence type="ECO:0000259" key="4">
    <source>
        <dbReference type="SMART" id="SM00249"/>
    </source>
</evidence>
<organism evidence="5 6">
    <name type="scientific">Cryptosporidium andersoni</name>
    <dbReference type="NCBI Taxonomy" id="117008"/>
    <lineage>
        <taxon>Eukaryota</taxon>
        <taxon>Sar</taxon>
        <taxon>Alveolata</taxon>
        <taxon>Apicomplexa</taxon>
        <taxon>Conoidasida</taxon>
        <taxon>Coccidia</taxon>
        <taxon>Eucoccidiorida</taxon>
        <taxon>Eimeriorina</taxon>
        <taxon>Cryptosporidiidae</taxon>
        <taxon>Cryptosporidium</taxon>
    </lineage>
</organism>
<dbReference type="RefSeq" id="XP_067066425.1">
    <property type="nucleotide sequence ID" value="XM_067212128.1"/>
</dbReference>
<dbReference type="GO" id="GO:0048189">
    <property type="term" value="C:Lid2 complex"/>
    <property type="evidence" value="ECO:0007669"/>
    <property type="project" value="TreeGrafter"/>
</dbReference>
<keyword evidence="1" id="KW-0479">Metal-binding</keyword>
<evidence type="ECO:0000256" key="2">
    <source>
        <dbReference type="ARBA" id="ARBA00022771"/>
    </source>
</evidence>
<sequence length="276" mass="31760">MLQDGICNACYSWSITGESELEIIRCKNCNIYVHRICYGLVGTNEPLVEKTITCEPCQYILKTKGNQLNKGRGDKSLNCIICLNTGGILKRVLKPMKFNLYQNFSSESSNTMSPALWIHINCAIYSNEYICINNWKNFSQIEILKPINYFNVETCMYCMKNIGVLYKCQYYECKSVFHLHCLENEVKFNCVLCISKSDNNIREIECNLSFKSLADSNLFKYFYCNKGRYLGGQQFFLCSDHIKTSRDCDNFSNQAKINCSSLVVLFISNFNNQSAV</sequence>
<dbReference type="GO" id="GO:0036205">
    <property type="term" value="P:histone catabolic process"/>
    <property type="evidence" value="ECO:0007669"/>
    <property type="project" value="TreeGrafter"/>
</dbReference>
<dbReference type="GO" id="GO:0008270">
    <property type="term" value="F:zinc ion binding"/>
    <property type="evidence" value="ECO:0007669"/>
    <property type="project" value="UniProtKB-KW"/>
</dbReference>
<comment type="caution">
    <text evidence="5">The sequence shown here is derived from an EMBL/GenBank/DDBJ whole genome shotgun (WGS) entry which is preliminary data.</text>
</comment>
<dbReference type="GeneID" id="92366080"/>
<feature type="domain" description="Zinc finger PHD-type" evidence="4">
    <location>
        <begin position="6"/>
        <end position="58"/>
    </location>
</feature>
<evidence type="ECO:0000313" key="6">
    <source>
        <dbReference type="Proteomes" id="UP000186804"/>
    </source>
</evidence>
<dbReference type="Proteomes" id="UP000186804">
    <property type="component" value="Unassembled WGS sequence"/>
</dbReference>
<dbReference type="PANTHER" id="PTHR47672">
    <property type="entry name" value="E3 UBIQUITIN-PROTEIN LIGASE SNT2"/>
    <property type="match status" value="1"/>
</dbReference>
<dbReference type="AlphaFoldDB" id="A0A1J4MA05"/>
<dbReference type="OrthoDB" id="336088at2759"/>